<dbReference type="GO" id="GO:0032049">
    <property type="term" value="P:cardiolipin biosynthetic process"/>
    <property type="evidence" value="ECO:0007669"/>
    <property type="project" value="UniProtKB-ARBA"/>
</dbReference>
<feature type="transmembrane region" description="Helical" evidence="2">
    <location>
        <begin position="328"/>
        <end position="348"/>
    </location>
</feature>
<feature type="transmembrane region" description="Helical" evidence="2">
    <location>
        <begin position="268"/>
        <end position="288"/>
    </location>
</feature>
<evidence type="ECO:0000313" key="4">
    <source>
        <dbReference type="EMBL" id="CAB9500156.1"/>
    </source>
</evidence>
<dbReference type="Pfam" id="PF13091">
    <property type="entry name" value="PLDc_2"/>
    <property type="match status" value="2"/>
</dbReference>
<dbReference type="SMART" id="SM00155">
    <property type="entry name" value="PLDc"/>
    <property type="match status" value="2"/>
</dbReference>
<dbReference type="SUPFAM" id="SSF56024">
    <property type="entry name" value="Phospholipase D/nuclease"/>
    <property type="match status" value="2"/>
</dbReference>
<sequence>MGGSSKTQLEQDLEAGPFDDEQDLEKDNDKQVPELRFSTMELIRFSCSIGAYRILRLSLELFLVMRIDELDFAVSQAGTVFLLYLMASITAGLFFLWQPSIFFGSAVRGTAFVVLGVSFMFGGFLGMFHVQSFAAITALAMVSGIGSASWNINLQAMTNLAFPKDQLGSAAMMRTLLESIGFLIPSICLAIVMSTGRDSSVVQVSATILGFLGVAFSLISADQVIRSAAFIQPNNTETPKEGLARDIWNVIRTYFGTSIVRNFMLNTILLAVANILMGTLSLITELYFGLEPEWLWLAAIAFPIGGMASIASQMLRKVKKNGKDIVHTGLWNFSFLFAVCILLGIFAFPPTQQDAAKGLLFLFGFLAGAIYAVTFSASVALWLVKLKGHDADFVSRACVVDNLGVQAIIALVFQLQTLLVDTVTQSNSTVTASALVLFAPLLLLIIVCHLLAHGLPYAKDDIFGWPFPEPFGALLKATLFVLDLLGLSSEKNVLLFSSFGDYRTGFLNAHLGNSKVQDGPAVPANATLTPEGLRGHLAAFDELKTQEEWWESDCRLCSLLLNNEDALEKRLQLIERATSKIWVMTWLIEHSTVGEQVADALIKRSKEGLDVKVMVDAITLYYLRQKLLLRGINDMATLSRLVDAGVTVKMLDRVHEEVNPPYVVGSHRKIMIVDDCWVLTGGRNITTEYFTTSDFHYHDADVLLYGSFATTTSALFKNLWVEARDVSMIFEEEGYPKQNLESEVPATERSDIMDTDYEPKQSKRSLLQSQRSIQSSMSRLLTESSYFTAGLLDEDEELPNEAEKHTLDCIGESTEIDVEKIDWGPLSKMKMGHSEVSVRRSSFFKRSLPLELRGEDITLFQLDHKAGRIDGQDIIYSTLLFLIETSQEKIDLILGYFQLFPGLDAAISRAIQRGVKVRLVTNSDATNGISFFNPLFRAALERVIELGVEVYVTAADPTKEVDFCLHYKMAVFDGRAAFLGSWNCLGTSVFYDSDFHTVMFDAEGSDMFDPIDQLVDDSVAEGRLVRMETIPEGSFKVPFVFQLLASRNGLAQMKRGY</sequence>
<feature type="transmembrane region" description="Helical" evidence="2">
    <location>
        <begin position="109"/>
        <end position="128"/>
    </location>
</feature>
<feature type="domain" description="PLD phosphodiesterase" evidence="3">
    <location>
        <begin position="961"/>
        <end position="988"/>
    </location>
</feature>
<evidence type="ECO:0000313" key="5">
    <source>
        <dbReference type="Proteomes" id="UP001153069"/>
    </source>
</evidence>
<organism evidence="4 5">
    <name type="scientific">Seminavis robusta</name>
    <dbReference type="NCBI Taxonomy" id="568900"/>
    <lineage>
        <taxon>Eukaryota</taxon>
        <taxon>Sar</taxon>
        <taxon>Stramenopiles</taxon>
        <taxon>Ochrophyta</taxon>
        <taxon>Bacillariophyta</taxon>
        <taxon>Bacillariophyceae</taxon>
        <taxon>Bacillariophycidae</taxon>
        <taxon>Naviculales</taxon>
        <taxon>Naviculaceae</taxon>
        <taxon>Seminavis</taxon>
    </lineage>
</organism>
<dbReference type="Gene3D" id="3.30.870.10">
    <property type="entry name" value="Endonuclease Chain A"/>
    <property type="match status" value="2"/>
</dbReference>
<reference evidence="4" key="1">
    <citation type="submission" date="2020-06" db="EMBL/GenBank/DDBJ databases">
        <authorList>
            <consortium name="Plant Systems Biology data submission"/>
        </authorList>
    </citation>
    <scope>NUCLEOTIDE SEQUENCE</scope>
    <source>
        <strain evidence="4">D6</strain>
    </source>
</reference>
<dbReference type="PANTHER" id="PTHR21248">
    <property type="entry name" value="CARDIOLIPIN SYNTHASE"/>
    <property type="match status" value="1"/>
</dbReference>
<dbReference type="PANTHER" id="PTHR21248:SF22">
    <property type="entry name" value="PHOSPHOLIPASE D"/>
    <property type="match status" value="1"/>
</dbReference>
<feature type="transmembrane region" description="Helical" evidence="2">
    <location>
        <begin position="134"/>
        <end position="154"/>
    </location>
</feature>
<dbReference type="EMBL" id="CAICTM010000076">
    <property type="protein sequence ID" value="CAB9500156.1"/>
    <property type="molecule type" value="Genomic_DNA"/>
</dbReference>
<evidence type="ECO:0000256" key="2">
    <source>
        <dbReference type="SAM" id="Phobius"/>
    </source>
</evidence>
<dbReference type="PROSITE" id="PS50035">
    <property type="entry name" value="PLD"/>
    <property type="match status" value="2"/>
</dbReference>
<feature type="transmembrane region" description="Helical" evidence="2">
    <location>
        <begin position="77"/>
        <end position="97"/>
    </location>
</feature>
<feature type="transmembrane region" description="Helical" evidence="2">
    <location>
        <begin position="294"/>
        <end position="316"/>
    </location>
</feature>
<dbReference type="GO" id="GO:0030572">
    <property type="term" value="F:phosphatidyltransferase activity"/>
    <property type="evidence" value="ECO:0007669"/>
    <property type="project" value="UniProtKB-ARBA"/>
</dbReference>
<proteinExistence type="predicted"/>
<feature type="transmembrane region" description="Helical" evidence="2">
    <location>
        <begin position="360"/>
        <end position="384"/>
    </location>
</feature>
<keyword evidence="2" id="KW-1133">Transmembrane helix</keyword>
<dbReference type="InterPro" id="IPR001736">
    <property type="entry name" value="PLipase_D/transphosphatidylase"/>
</dbReference>
<evidence type="ECO:0000259" key="3">
    <source>
        <dbReference type="PROSITE" id="PS50035"/>
    </source>
</evidence>
<feature type="compositionally biased region" description="Basic and acidic residues" evidence="1">
    <location>
        <begin position="746"/>
        <end position="761"/>
    </location>
</feature>
<comment type="caution">
    <text evidence="4">The sequence shown here is derived from an EMBL/GenBank/DDBJ whole genome shotgun (WGS) entry which is preliminary data.</text>
</comment>
<keyword evidence="2" id="KW-0472">Membrane</keyword>
<feature type="transmembrane region" description="Helical" evidence="2">
    <location>
        <begin position="175"/>
        <end position="194"/>
    </location>
</feature>
<feature type="compositionally biased region" description="Acidic residues" evidence="1">
    <location>
        <begin position="11"/>
        <end position="24"/>
    </location>
</feature>
<dbReference type="OrthoDB" id="14911at2759"/>
<feature type="region of interest" description="Disordered" evidence="1">
    <location>
        <begin position="1"/>
        <end position="26"/>
    </location>
</feature>
<feature type="domain" description="PLD phosphodiesterase" evidence="3">
    <location>
        <begin position="667"/>
        <end position="689"/>
    </location>
</feature>
<dbReference type="Proteomes" id="UP001153069">
    <property type="component" value="Unassembled WGS sequence"/>
</dbReference>
<dbReference type="InterPro" id="IPR036259">
    <property type="entry name" value="MFS_trans_sf"/>
</dbReference>
<feature type="transmembrane region" description="Helical" evidence="2">
    <location>
        <begin position="433"/>
        <end position="452"/>
    </location>
</feature>
<feature type="transmembrane region" description="Helical" evidence="2">
    <location>
        <begin position="200"/>
        <end position="219"/>
    </location>
</feature>
<dbReference type="SUPFAM" id="SSF103473">
    <property type="entry name" value="MFS general substrate transporter"/>
    <property type="match status" value="1"/>
</dbReference>
<dbReference type="InterPro" id="IPR025202">
    <property type="entry name" value="PLD-like_dom"/>
</dbReference>
<evidence type="ECO:0000256" key="1">
    <source>
        <dbReference type="SAM" id="MobiDB-lite"/>
    </source>
</evidence>
<feature type="region of interest" description="Disordered" evidence="1">
    <location>
        <begin position="739"/>
        <end position="765"/>
    </location>
</feature>
<keyword evidence="2" id="KW-0812">Transmembrane</keyword>
<feature type="compositionally biased region" description="Polar residues" evidence="1">
    <location>
        <begin position="1"/>
        <end position="10"/>
    </location>
</feature>
<dbReference type="AlphaFoldDB" id="A0A9N8H457"/>
<keyword evidence="5" id="KW-1185">Reference proteome</keyword>
<name>A0A9N8H457_9STRA</name>
<accession>A0A9N8H457</accession>
<gene>
    <name evidence="4" type="ORF">SEMRO_77_G041930.1</name>
</gene>
<protein>
    <submittedName>
        <fullName evidence="4">Cardiolipin synthase 1</fullName>
    </submittedName>
</protein>